<dbReference type="AlphaFoldDB" id="A0A174X380"/>
<evidence type="ECO:0000313" key="3">
    <source>
        <dbReference type="Proteomes" id="UP000095725"/>
    </source>
</evidence>
<gene>
    <name evidence="2" type="ORF">ERS852558_04322</name>
</gene>
<evidence type="ECO:0000313" key="2">
    <source>
        <dbReference type="EMBL" id="CUQ53862.1"/>
    </source>
</evidence>
<sequence length="52" mass="6041">MLKLLCFGECTGITYVDSTYIPVCHNKRIKRNKVFKGYAEVSKNKNQVELFL</sequence>
<dbReference type="Pfam" id="PF13612">
    <property type="entry name" value="DDE_Tnp_1_3"/>
    <property type="match status" value="1"/>
</dbReference>
<reference evidence="2 3" key="1">
    <citation type="submission" date="2015-09" db="EMBL/GenBank/DDBJ databases">
        <authorList>
            <consortium name="Pathogen Informatics"/>
        </authorList>
    </citation>
    <scope>NUCLEOTIDE SEQUENCE [LARGE SCALE GENOMIC DNA]</scope>
    <source>
        <strain evidence="2 3">2789STDY5834946</strain>
    </source>
</reference>
<dbReference type="EMBL" id="CZBL01000026">
    <property type="protein sequence ID" value="CUQ53862.1"/>
    <property type="molecule type" value="Genomic_DNA"/>
</dbReference>
<evidence type="ECO:0000259" key="1">
    <source>
        <dbReference type="Pfam" id="PF13612"/>
    </source>
</evidence>
<proteinExistence type="predicted"/>
<dbReference type="Proteomes" id="UP000095725">
    <property type="component" value="Unassembled WGS sequence"/>
</dbReference>
<feature type="domain" description="Transposase DDE" evidence="1">
    <location>
        <begin position="8"/>
        <end position="44"/>
    </location>
</feature>
<name>A0A174X380_9BACE</name>
<accession>A0A174X380</accession>
<protein>
    <submittedName>
        <fullName evidence="2">Transposase DDE domain</fullName>
    </submittedName>
</protein>
<dbReference type="InterPro" id="IPR025668">
    <property type="entry name" value="Tnp_DDE_dom"/>
</dbReference>
<organism evidence="2 3">
    <name type="scientific">Bacteroides caccae</name>
    <dbReference type="NCBI Taxonomy" id="47678"/>
    <lineage>
        <taxon>Bacteria</taxon>
        <taxon>Pseudomonadati</taxon>
        <taxon>Bacteroidota</taxon>
        <taxon>Bacteroidia</taxon>
        <taxon>Bacteroidales</taxon>
        <taxon>Bacteroidaceae</taxon>
        <taxon>Bacteroides</taxon>
    </lineage>
</organism>